<reference evidence="1 2" key="1">
    <citation type="submission" date="2016-04" db="EMBL/GenBank/DDBJ databases">
        <title>Comparative Genomics and Epigenetics of Sporosarcina ureae.</title>
        <authorList>
            <person name="Oliver A.S."/>
            <person name="Cooper K.K."/>
        </authorList>
    </citation>
    <scope>NUCLEOTIDE SEQUENCE [LARGE SCALE GENOMIC DNA]</scope>
    <source>
        <strain evidence="1 2">S204</strain>
    </source>
</reference>
<dbReference type="InterPro" id="IPR013368">
    <property type="entry name" value="YecD_YerC"/>
</dbReference>
<name>A0ABN4YSL8_SPOUR</name>
<dbReference type="NCBIfam" id="TIGR02531">
    <property type="entry name" value="yecD_yerC"/>
    <property type="match status" value="1"/>
</dbReference>
<dbReference type="PANTHER" id="PTHR40080">
    <property type="entry name" value="LMO1763 PROTEIN"/>
    <property type="match status" value="1"/>
</dbReference>
<dbReference type="Pfam" id="PF01371">
    <property type="entry name" value="Trp_repressor"/>
    <property type="match status" value="1"/>
</dbReference>
<keyword evidence="2" id="KW-1185">Reference proteome</keyword>
<organism evidence="1 2">
    <name type="scientific">Sporosarcina ureae</name>
    <dbReference type="NCBI Taxonomy" id="1571"/>
    <lineage>
        <taxon>Bacteria</taxon>
        <taxon>Bacillati</taxon>
        <taxon>Bacillota</taxon>
        <taxon>Bacilli</taxon>
        <taxon>Bacillales</taxon>
        <taxon>Caryophanaceae</taxon>
        <taxon>Sporosarcina</taxon>
    </lineage>
</organism>
<evidence type="ECO:0000313" key="2">
    <source>
        <dbReference type="Proteomes" id="UP000192486"/>
    </source>
</evidence>
<dbReference type="InterPro" id="IPR000831">
    <property type="entry name" value="Trp_repress"/>
</dbReference>
<dbReference type="PIRSF" id="PIRSF012508">
    <property type="entry name" value="YerC"/>
    <property type="match status" value="1"/>
</dbReference>
<dbReference type="Gene3D" id="1.10.1270.10">
    <property type="entry name" value="TrpR-like"/>
    <property type="match status" value="1"/>
</dbReference>
<dbReference type="Proteomes" id="UP000192486">
    <property type="component" value="Chromosome"/>
</dbReference>
<dbReference type="EMBL" id="CP015108">
    <property type="protein sequence ID" value="ARF13845.1"/>
    <property type="molecule type" value="Genomic_DNA"/>
</dbReference>
<evidence type="ECO:0008006" key="3">
    <source>
        <dbReference type="Google" id="ProtNLM"/>
    </source>
</evidence>
<accession>A0ABN4YSL8</accession>
<proteinExistence type="predicted"/>
<dbReference type="SUPFAM" id="SSF48295">
    <property type="entry name" value="TrpR-like"/>
    <property type="match status" value="1"/>
</dbReference>
<protein>
    <recommendedName>
        <fullName evidence="3">Trp operon repressor family</fullName>
    </recommendedName>
</protein>
<dbReference type="PANTHER" id="PTHR40080:SF1">
    <property type="entry name" value="TRPR-LIKE PROTEIN YERC_YECD"/>
    <property type="match status" value="1"/>
</dbReference>
<sequence>MQIDKIRGEQIDQLFRAILELKDVEECYMFFDDICTMSEVQSLAQRLDVAHKLKLKKTYDSIQQETGASTATISRIRRCVDYGSGGYNLMLDRLYPELQNNQTKNN</sequence>
<dbReference type="InterPro" id="IPR010921">
    <property type="entry name" value="Trp_repressor/repl_initiator"/>
</dbReference>
<evidence type="ECO:0000313" key="1">
    <source>
        <dbReference type="EMBL" id="ARF13845.1"/>
    </source>
</evidence>
<gene>
    <name evidence="1" type="ORF">SporoS204_06605</name>
</gene>
<dbReference type="RefSeq" id="WP_029054971.1">
    <property type="nucleotide sequence ID" value="NZ_CP015108.1"/>
</dbReference>
<dbReference type="InterPro" id="IPR038116">
    <property type="entry name" value="TrpR-like_sf"/>
</dbReference>